<dbReference type="EMBL" id="JACHMF010000001">
    <property type="protein sequence ID" value="MBB4693306.1"/>
    <property type="molecule type" value="Genomic_DNA"/>
</dbReference>
<keyword evidence="3" id="KW-1185">Reference proteome</keyword>
<comment type="caution">
    <text evidence="2">The sequence shown here is derived from an EMBL/GenBank/DDBJ whole genome shotgun (WGS) entry which is preliminary data.</text>
</comment>
<reference evidence="2 3" key="1">
    <citation type="submission" date="2020-08" db="EMBL/GenBank/DDBJ databases">
        <title>Sequencing the genomes of 1000 actinobacteria strains.</title>
        <authorList>
            <person name="Klenk H.-P."/>
        </authorList>
    </citation>
    <scope>NUCLEOTIDE SEQUENCE [LARGE SCALE GENOMIC DNA]</scope>
    <source>
        <strain evidence="2 3">DSM 45518</strain>
    </source>
</reference>
<dbReference type="PANTHER" id="PTHR13903:SF8">
    <property type="entry name" value="PIRIN"/>
    <property type="match status" value="1"/>
</dbReference>
<dbReference type="Proteomes" id="UP000542742">
    <property type="component" value="Unassembled WGS sequence"/>
</dbReference>
<dbReference type="Gene3D" id="2.60.120.10">
    <property type="entry name" value="Jelly Rolls"/>
    <property type="match status" value="2"/>
</dbReference>
<name>A0A7W7CUN6_9ACTN</name>
<evidence type="ECO:0000259" key="1">
    <source>
        <dbReference type="Pfam" id="PF05726"/>
    </source>
</evidence>
<proteinExistence type="predicted"/>
<organism evidence="2 3">
    <name type="scientific">Paractinoplanes abujensis</name>
    <dbReference type="NCBI Taxonomy" id="882441"/>
    <lineage>
        <taxon>Bacteria</taxon>
        <taxon>Bacillati</taxon>
        <taxon>Actinomycetota</taxon>
        <taxon>Actinomycetes</taxon>
        <taxon>Micromonosporales</taxon>
        <taxon>Micromonosporaceae</taxon>
        <taxon>Paractinoplanes</taxon>
    </lineage>
</organism>
<dbReference type="Pfam" id="PF05726">
    <property type="entry name" value="Pirin_C"/>
    <property type="match status" value="1"/>
</dbReference>
<dbReference type="PANTHER" id="PTHR13903">
    <property type="entry name" value="PIRIN-RELATED"/>
    <property type="match status" value="1"/>
</dbReference>
<sequence>MTLEPNRTLRHALPAHDRAFFAVLRGSAAVAGRTLTAGQTGWSDPLPGGGPEASTISLRTGDGDQPAVVLAFSGKPIRQSVVFGGPFVMNTEAEIVQAHQDFRSGRFGAIPRQARLQYR</sequence>
<dbReference type="InterPro" id="IPR011051">
    <property type="entry name" value="RmlC_Cupin_sf"/>
</dbReference>
<feature type="domain" description="Pirin C-terminal" evidence="1">
    <location>
        <begin position="1"/>
        <end position="108"/>
    </location>
</feature>
<dbReference type="InterPro" id="IPR008778">
    <property type="entry name" value="Pirin_C_dom"/>
</dbReference>
<dbReference type="InterPro" id="IPR012093">
    <property type="entry name" value="Pirin"/>
</dbReference>
<accession>A0A7W7CUN6</accession>
<dbReference type="AlphaFoldDB" id="A0A7W7CUN6"/>
<protein>
    <submittedName>
        <fullName evidence="2">Redox-sensitive bicupin YhaK (Pirin superfamily)</fullName>
    </submittedName>
</protein>
<dbReference type="CDD" id="cd02247">
    <property type="entry name" value="cupin_pirin_C"/>
    <property type="match status" value="1"/>
</dbReference>
<gene>
    <name evidence="2" type="ORF">BKA14_003454</name>
</gene>
<evidence type="ECO:0000313" key="2">
    <source>
        <dbReference type="EMBL" id="MBB4693306.1"/>
    </source>
</evidence>
<dbReference type="SUPFAM" id="SSF51182">
    <property type="entry name" value="RmlC-like cupins"/>
    <property type="match status" value="1"/>
</dbReference>
<dbReference type="InterPro" id="IPR014710">
    <property type="entry name" value="RmlC-like_jellyroll"/>
</dbReference>
<evidence type="ECO:0000313" key="3">
    <source>
        <dbReference type="Proteomes" id="UP000542742"/>
    </source>
</evidence>
<dbReference type="RefSeq" id="WP_203722871.1">
    <property type="nucleotide sequence ID" value="NZ_BOMC01000080.1"/>
</dbReference>